<evidence type="ECO:0000256" key="13">
    <source>
        <dbReference type="HAMAP-Rule" id="MF_01959"/>
    </source>
</evidence>
<protein>
    <recommendedName>
        <fullName evidence="13">Cytochrome c-type biogenesis protein CcmE</fullName>
    </recommendedName>
    <alternativeName>
        <fullName evidence="13">Cytochrome c maturation protein E</fullName>
    </alternativeName>
    <alternativeName>
        <fullName evidence="13">Heme chaperone CcmE</fullName>
    </alternativeName>
</protein>
<keyword evidence="11 13" id="KW-0472">Membrane</keyword>
<evidence type="ECO:0000256" key="11">
    <source>
        <dbReference type="ARBA" id="ARBA00023136"/>
    </source>
</evidence>
<keyword evidence="9 13" id="KW-1133">Transmembrane helix</keyword>
<reference evidence="16" key="1">
    <citation type="submission" date="2021-10" db="EMBL/GenBank/DDBJ databases">
        <title>Marinomonas pontica sp. nov., isolated from the Black Sea.</title>
        <authorList>
            <person name="Zhao L.-H."/>
            <person name="Xue J.-H."/>
        </authorList>
    </citation>
    <scope>NUCLEOTIDE SEQUENCE</scope>
    <source>
        <strain evidence="16">E8</strain>
    </source>
</reference>
<feature type="binding site" description="covalent" evidence="13 14">
    <location>
        <position position="124"/>
    </location>
    <ligand>
        <name>heme</name>
        <dbReference type="ChEBI" id="CHEBI:30413"/>
    </ligand>
</feature>
<feature type="binding site" description="axial binding residue" evidence="13 14">
    <location>
        <position position="128"/>
    </location>
    <ligand>
        <name>heme</name>
        <dbReference type="ChEBI" id="CHEBI:30413"/>
    </ligand>
    <ligandPart>
        <name>Fe</name>
        <dbReference type="ChEBI" id="CHEBI:18248"/>
    </ligandPart>
</feature>
<gene>
    <name evidence="13 16" type="primary">ccmE</name>
    <name evidence="13" type="synonym">cycJ</name>
    <name evidence="16" type="ORF">LG368_08785</name>
</gene>
<evidence type="ECO:0000256" key="5">
    <source>
        <dbReference type="ARBA" id="ARBA00022692"/>
    </source>
</evidence>
<comment type="function">
    <text evidence="12 13">Heme chaperone required for the biogenesis of c-type cytochromes. Transiently binds heme delivered by CcmC and transfers the heme to apo-cytochromes in a process facilitated by CcmF and CcmH.</text>
</comment>
<evidence type="ECO:0000256" key="12">
    <source>
        <dbReference type="ARBA" id="ARBA00056663"/>
    </source>
</evidence>
<dbReference type="GO" id="GO:0005886">
    <property type="term" value="C:plasma membrane"/>
    <property type="evidence" value="ECO:0007669"/>
    <property type="project" value="UniProtKB-SubCell"/>
</dbReference>
<accession>A0A9X1LD10</accession>
<dbReference type="Proteomes" id="UP001139095">
    <property type="component" value="Unassembled WGS sequence"/>
</dbReference>
<dbReference type="GO" id="GO:0020037">
    <property type="term" value="F:heme binding"/>
    <property type="evidence" value="ECO:0007669"/>
    <property type="project" value="InterPro"/>
</dbReference>
<keyword evidence="17" id="KW-1185">Reference proteome</keyword>
<dbReference type="InterPro" id="IPR036127">
    <property type="entry name" value="CcmE-like_sf"/>
</dbReference>
<comment type="subcellular location">
    <subcellularLocation>
        <location evidence="1">Cell inner membrane</location>
    </subcellularLocation>
    <subcellularLocation>
        <location evidence="13">Cell membrane</location>
        <topology evidence="13">Single-pass type II membrane protein</topology>
    </subcellularLocation>
</comment>
<dbReference type="RefSeq" id="WP_226754362.1">
    <property type="nucleotide sequence ID" value="NZ_JAJATW010000011.1"/>
</dbReference>
<evidence type="ECO:0000256" key="4">
    <source>
        <dbReference type="ARBA" id="ARBA00022617"/>
    </source>
</evidence>
<evidence type="ECO:0000256" key="15">
    <source>
        <dbReference type="SAM" id="Phobius"/>
    </source>
</evidence>
<evidence type="ECO:0000256" key="1">
    <source>
        <dbReference type="ARBA" id="ARBA00004533"/>
    </source>
</evidence>
<dbReference type="GO" id="GO:0017004">
    <property type="term" value="P:cytochrome complex assembly"/>
    <property type="evidence" value="ECO:0007669"/>
    <property type="project" value="UniProtKB-KW"/>
</dbReference>
<evidence type="ECO:0000256" key="3">
    <source>
        <dbReference type="ARBA" id="ARBA00022519"/>
    </source>
</evidence>
<keyword evidence="5 13" id="KW-0812">Transmembrane</keyword>
<keyword evidence="2 13" id="KW-1003">Cell membrane</keyword>
<keyword evidence="8 13" id="KW-0735">Signal-anchor</keyword>
<keyword evidence="3" id="KW-0997">Cell inner membrane</keyword>
<comment type="caution">
    <text evidence="16">The sequence shown here is derived from an EMBL/GenBank/DDBJ whole genome shotgun (WGS) entry which is preliminary data.</text>
</comment>
<dbReference type="GO" id="GO:0017003">
    <property type="term" value="P:protein-heme linkage"/>
    <property type="evidence" value="ECO:0007669"/>
    <property type="project" value="UniProtKB-UniRule"/>
</dbReference>
<evidence type="ECO:0000313" key="16">
    <source>
        <dbReference type="EMBL" id="MCB5161997.1"/>
    </source>
</evidence>
<organism evidence="16 17">
    <name type="scientific">Marinomonas algarum</name>
    <dbReference type="NCBI Taxonomy" id="2883105"/>
    <lineage>
        <taxon>Bacteria</taxon>
        <taxon>Pseudomonadati</taxon>
        <taxon>Pseudomonadota</taxon>
        <taxon>Gammaproteobacteria</taxon>
        <taxon>Oceanospirillales</taxon>
        <taxon>Oceanospirillaceae</taxon>
        <taxon>Marinomonas</taxon>
    </lineage>
</organism>
<dbReference type="FunFam" id="2.40.50.140:FF:000104">
    <property type="entry name" value="Cytochrome c-type biogenesis protein CcmE"/>
    <property type="match status" value="1"/>
</dbReference>
<dbReference type="SUPFAM" id="SSF82093">
    <property type="entry name" value="Heme chaperone CcmE"/>
    <property type="match status" value="1"/>
</dbReference>
<keyword evidence="6 13" id="KW-0479">Metal-binding</keyword>
<feature type="topological domain" description="Cytoplasmic" evidence="13">
    <location>
        <begin position="1"/>
        <end position="8"/>
    </location>
</feature>
<dbReference type="NCBIfam" id="NF009731">
    <property type="entry name" value="PRK13254.1-5"/>
    <property type="match status" value="1"/>
</dbReference>
<name>A0A9X1LD10_9GAMM</name>
<evidence type="ECO:0000256" key="14">
    <source>
        <dbReference type="PIRSR" id="PIRSR604329-50"/>
    </source>
</evidence>
<evidence type="ECO:0000256" key="6">
    <source>
        <dbReference type="ARBA" id="ARBA00022723"/>
    </source>
</evidence>
<evidence type="ECO:0000256" key="7">
    <source>
        <dbReference type="ARBA" id="ARBA00022748"/>
    </source>
</evidence>
<evidence type="ECO:0000256" key="2">
    <source>
        <dbReference type="ARBA" id="ARBA00022475"/>
    </source>
</evidence>
<keyword evidence="10 13" id="KW-0408">Iron</keyword>
<dbReference type="PANTHER" id="PTHR34128">
    <property type="entry name" value="CYTOCHROME C-TYPE BIOGENESIS PROTEIN CCME HOMOLOG, MITOCHONDRIAL"/>
    <property type="match status" value="1"/>
</dbReference>
<keyword evidence="7 13" id="KW-0201">Cytochrome c-type biogenesis</keyword>
<dbReference type="InterPro" id="IPR012340">
    <property type="entry name" value="NA-bd_OB-fold"/>
</dbReference>
<evidence type="ECO:0000256" key="8">
    <source>
        <dbReference type="ARBA" id="ARBA00022968"/>
    </source>
</evidence>
<feature type="topological domain" description="Extracellular" evidence="13">
    <location>
        <begin position="30"/>
        <end position="154"/>
    </location>
</feature>
<dbReference type="Pfam" id="PF03100">
    <property type="entry name" value="CcmE"/>
    <property type="match status" value="1"/>
</dbReference>
<sequence length="154" mass="16910">MHPLRRKRLIIIIAILLILSSAVGLVMFALQQNINLFFSPTQIASGEAPQQATIRAGGVVVEGSVKRDPQTLYVSFDVTDYQYSMTIEYLGILPDLFREGQGIVAQGSMMANGVFKATQVLAKHDEEYMAPEVSDALKNAQSKRVTVTESALSY</sequence>
<dbReference type="HAMAP" id="MF_01959">
    <property type="entry name" value="CcmE"/>
    <property type="match status" value="1"/>
</dbReference>
<dbReference type="Gene3D" id="2.40.50.140">
    <property type="entry name" value="Nucleic acid-binding proteins"/>
    <property type="match status" value="1"/>
</dbReference>
<dbReference type="EMBL" id="JAJATW010000011">
    <property type="protein sequence ID" value="MCB5161997.1"/>
    <property type="molecule type" value="Genomic_DNA"/>
</dbReference>
<evidence type="ECO:0000256" key="10">
    <source>
        <dbReference type="ARBA" id="ARBA00023004"/>
    </source>
</evidence>
<dbReference type="PANTHER" id="PTHR34128:SF2">
    <property type="entry name" value="CYTOCHROME C-TYPE BIOGENESIS PROTEIN CCME HOMOLOG, MITOCHONDRIAL"/>
    <property type="match status" value="1"/>
</dbReference>
<proteinExistence type="inferred from homology"/>
<dbReference type="NCBIfam" id="NF009727">
    <property type="entry name" value="PRK13254.1-1"/>
    <property type="match status" value="1"/>
</dbReference>
<dbReference type="GO" id="GO:0046872">
    <property type="term" value="F:metal ion binding"/>
    <property type="evidence" value="ECO:0007669"/>
    <property type="project" value="UniProtKB-KW"/>
</dbReference>
<dbReference type="InterPro" id="IPR004329">
    <property type="entry name" value="CcmE"/>
</dbReference>
<keyword evidence="4 13" id="KW-0349">Heme</keyword>
<dbReference type="AlphaFoldDB" id="A0A9X1LD10"/>
<evidence type="ECO:0000313" key="17">
    <source>
        <dbReference type="Proteomes" id="UP001139095"/>
    </source>
</evidence>
<dbReference type="NCBIfam" id="NF009729">
    <property type="entry name" value="PRK13254.1-3"/>
    <property type="match status" value="1"/>
</dbReference>
<feature type="transmembrane region" description="Helical" evidence="15">
    <location>
        <begin position="9"/>
        <end position="30"/>
    </location>
</feature>
<evidence type="ECO:0000256" key="9">
    <source>
        <dbReference type="ARBA" id="ARBA00022989"/>
    </source>
</evidence>
<comment type="similarity">
    <text evidence="13">Belongs to the CcmE/CycJ family.</text>
</comment>